<dbReference type="SUPFAM" id="SSF48498">
    <property type="entry name" value="Tetracyclin repressor-like, C-terminal domain"/>
    <property type="match status" value="1"/>
</dbReference>
<accession>A0A9X2HII4</accession>
<keyword evidence="2" id="KW-0805">Transcription regulation</keyword>
<dbReference type="InterPro" id="IPR039538">
    <property type="entry name" value="BetI_C"/>
</dbReference>
<dbReference type="InterPro" id="IPR050109">
    <property type="entry name" value="HTH-type_TetR-like_transc_reg"/>
</dbReference>
<dbReference type="GO" id="GO:0003700">
    <property type="term" value="F:DNA-binding transcription factor activity"/>
    <property type="evidence" value="ECO:0007669"/>
    <property type="project" value="TreeGrafter"/>
</dbReference>
<sequence length="215" mass="22615">MSQGPPEGLGSRDRILWAAASMLGEGPGAALSVRGVAARAGVSTGSLRHHFPTQRELMDAVLAIVYDMVLPEGSLHDSSIPARERLLSCLRRLLAPEGAEAAGGAREAWLTVVERYIRPEPTAAIRAEYAAIDRELHRRVEYCLNVLRDEGAVPPGDNARRARFLMTVVDGVSIAQALPSEAADPRTEREVLGMAVDCVLGPGAPGHPGGGAGAG</sequence>
<keyword evidence="1" id="KW-0678">Repressor</keyword>
<gene>
    <name evidence="7" type="ORF">NBM05_14180</name>
</gene>
<evidence type="ECO:0000313" key="7">
    <source>
        <dbReference type="EMBL" id="MCP3427127.1"/>
    </source>
</evidence>
<dbReference type="InterPro" id="IPR009057">
    <property type="entry name" value="Homeodomain-like_sf"/>
</dbReference>
<comment type="caution">
    <text evidence="7">The sequence shown here is derived from an EMBL/GenBank/DDBJ whole genome shotgun (WGS) entry which is preliminary data.</text>
</comment>
<evidence type="ECO:0000256" key="3">
    <source>
        <dbReference type="ARBA" id="ARBA00023125"/>
    </source>
</evidence>
<dbReference type="PROSITE" id="PS50977">
    <property type="entry name" value="HTH_TETR_2"/>
    <property type="match status" value="1"/>
</dbReference>
<protein>
    <submittedName>
        <fullName evidence="7">TetR/AcrR family transcriptional regulator</fullName>
    </submittedName>
</protein>
<dbReference type="PANTHER" id="PTHR30055">
    <property type="entry name" value="HTH-TYPE TRANSCRIPTIONAL REGULATOR RUTR"/>
    <property type="match status" value="1"/>
</dbReference>
<dbReference type="InterPro" id="IPR036271">
    <property type="entry name" value="Tet_transcr_reg_TetR-rel_C_sf"/>
</dbReference>
<evidence type="ECO:0000313" key="8">
    <source>
        <dbReference type="Proteomes" id="UP001139502"/>
    </source>
</evidence>
<name>A0A9X2HII4_9MICC</name>
<dbReference type="Proteomes" id="UP001139502">
    <property type="component" value="Unassembled WGS sequence"/>
</dbReference>
<proteinExistence type="predicted"/>
<dbReference type="Pfam" id="PF13977">
    <property type="entry name" value="TetR_C_6"/>
    <property type="match status" value="1"/>
</dbReference>
<dbReference type="GO" id="GO:0000976">
    <property type="term" value="F:transcription cis-regulatory region binding"/>
    <property type="evidence" value="ECO:0007669"/>
    <property type="project" value="TreeGrafter"/>
</dbReference>
<dbReference type="PANTHER" id="PTHR30055:SF234">
    <property type="entry name" value="HTH-TYPE TRANSCRIPTIONAL REGULATOR BETI"/>
    <property type="match status" value="1"/>
</dbReference>
<evidence type="ECO:0000256" key="5">
    <source>
        <dbReference type="PROSITE-ProRule" id="PRU00335"/>
    </source>
</evidence>
<evidence type="ECO:0000259" key="6">
    <source>
        <dbReference type="PROSITE" id="PS50977"/>
    </source>
</evidence>
<evidence type="ECO:0000256" key="2">
    <source>
        <dbReference type="ARBA" id="ARBA00023015"/>
    </source>
</evidence>
<reference evidence="7" key="1">
    <citation type="submission" date="2022-06" db="EMBL/GenBank/DDBJ databases">
        <title>Rothia sp. isolated from sandalwood seedling.</title>
        <authorList>
            <person name="Tuikhar N."/>
            <person name="Kirdat K."/>
            <person name="Thorat V."/>
            <person name="Swetha P."/>
            <person name="Padma S."/>
            <person name="Sundararaj R."/>
            <person name="Yadav A."/>
        </authorList>
    </citation>
    <scope>NUCLEOTIDE SEQUENCE</scope>
    <source>
        <strain evidence="7">AR01</strain>
    </source>
</reference>
<dbReference type="SUPFAM" id="SSF46689">
    <property type="entry name" value="Homeodomain-like"/>
    <property type="match status" value="1"/>
</dbReference>
<organism evidence="7 8">
    <name type="scientific">Rothia santali</name>
    <dbReference type="NCBI Taxonomy" id="2949643"/>
    <lineage>
        <taxon>Bacteria</taxon>
        <taxon>Bacillati</taxon>
        <taxon>Actinomycetota</taxon>
        <taxon>Actinomycetes</taxon>
        <taxon>Micrococcales</taxon>
        <taxon>Micrococcaceae</taxon>
        <taxon>Rothia</taxon>
    </lineage>
</organism>
<feature type="DNA-binding region" description="H-T-H motif" evidence="5">
    <location>
        <begin position="32"/>
        <end position="51"/>
    </location>
</feature>
<dbReference type="InterPro" id="IPR001647">
    <property type="entry name" value="HTH_TetR"/>
</dbReference>
<evidence type="ECO:0000256" key="4">
    <source>
        <dbReference type="ARBA" id="ARBA00023163"/>
    </source>
</evidence>
<dbReference type="AlphaFoldDB" id="A0A9X2HII4"/>
<keyword evidence="3 5" id="KW-0238">DNA-binding</keyword>
<evidence type="ECO:0000256" key="1">
    <source>
        <dbReference type="ARBA" id="ARBA00022491"/>
    </source>
</evidence>
<keyword evidence="4" id="KW-0804">Transcription</keyword>
<dbReference type="EMBL" id="JANAFB010000054">
    <property type="protein sequence ID" value="MCP3427127.1"/>
    <property type="molecule type" value="Genomic_DNA"/>
</dbReference>
<dbReference type="RefSeq" id="WP_254168793.1">
    <property type="nucleotide sequence ID" value="NZ_JANAFB010000054.1"/>
</dbReference>
<keyword evidence="8" id="KW-1185">Reference proteome</keyword>
<dbReference type="Pfam" id="PF00440">
    <property type="entry name" value="TetR_N"/>
    <property type="match status" value="1"/>
</dbReference>
<dbReference type="Gene3D" id="1.10.357.10">
    <property type="entry name" value="Tetracycline Repressor, domain 2"/>
    <property type="match status" value="1"/>
</dbReference>
<feature type="domain" description="HTH tetR-type" evidence="6">
    <location>
        <begin position="9"/>
        <end position="69"/>
    </location>
</feature>